<dbReference type="InterPro" id="IPR057326">
    <property type="entry name" value="KR_dom"/>
</dbReference>
<dbReference type="PANTHER" id="PTHR24321">
    <property type="entry name" value="DEHYDROGENASES, SHORT CHAIN"/>
    <property type="match status" value="1"/>
</dbReference>
<dbReference type="Gene3D" id="3.40.50.720">
    <property type="entry name" value="NAD(P)-binding Rossmann-like Domain"/>
    <property type="match status" value="1"/>
</dbReference>
<sequence length="267" mass="27318">MSTTEKAPENTSESASENPAEFAGKTALVTGSASGIGLAVARRLGQGGAAVVVADYNLEGAEAAAEQLRSEKLTAAAVRVDVTDAASVEAAVNFAVDTFGALHLAVNNAGVGADGTPVGEYDIDVWNRVVRTDLDGVFHSMRYEIPAMQAAGSGAIVNVGSILGTVGWAGSSAYVAAKHGVIGLTKTAALEYADQGIRINAVGPGFIETPALKGMDQDAYRGLAALHATGRLGLPEEVAELVAFLLSDRASFIHGSYHLVDGAYTAR</sequence>
<dbReference type="InterPro" id="IPR002347">
    <property type="entry name" value="SDR_fam"/>
</dbReference>
<evidence type="ECO:0000256" key="2">
    <source>
        <dbReference type="ARBA" id="ARBA00023002"/>
    </source>
</evidence>
<dbReference type="InterPro" id="IPR020904">
    <property type="entry name" value="Sc_DH/Rdtase_CS"/>
</dbReference>
<feature type="compositionally biased region" description="Polar residues" evidence="4">
    <location>
        <begin position="1"/>
        <end position="17"/>
    </location>
</feature>
<evidence type="ECO:0000256" key="3">
    <source>
        <dbReference type="ARBA" id="ARBA00023027"/>
    </source>
</evidence>
<organism evidence="6 7">
    <name type="scientific">Streptomyces luomodiensis</name>
    <dbReference type="NCBI Taxonomy" id="3026192"/>
    <lineage>
        <taxon>Bacteria</taxon>
        <taxon>Bacillati</taxon>
        <taxon>Actinomycetota</taxon>
        <taxon>Actinomycetes</taxon>
        <taxon>Kitasatosporales</taxon>
        <taxon>Streptomycetaceae</taxon>
        <taxon>Streptomyces</taxon>
    </lineage>
</organism>
<dbReference type="PANTHER" id="PTHR24321:SF8">
    <property type="entry name" value="ESTRADIOL 17-BETA-DEHYDROGENASE 8-RELATED"/>
    <property type="match status" value="1"/>
</dbReference>
<name>A0ABY9V072_9ACTN</name>
<evidence type="ECO:0000259" key="5">
    <source>
        <dbReference type="SMART" id="SM00822"/>
    </source>
</evidence>
<keyword evidence="7" id="KW-1185">Reference proteome</keyword>
<dbReference type="SUPFAM" id="SSF51735">
    <property type="entry name" value="NAD(P)-binding Rossmann-fold domains"/>
    <property type="match status" value="1"/>
</dbReference>
<dbReference type="RefSeq" id="WP_311036975.1">
    <property type="nucleotide sequence ID" value="NZ_CP117522.1"/>
</dbReference>
<dbReference type="CDD" id="cd05233">
    <property type="entry name" value="SDR_c"/>
    <property type="match status" value="1"/>
</dbReference>
<reference evidence="6 7" key="1">
    <citation type="submission" date="2023-02" db="EMBL/GenBank/DDBJ databases">
        <title>Streptomyces sp. SCA4-21 with antifungal activity against Fusarium oxysporum f. sp. cubense, Streptomyces sp. SCA2-17 with antifungal activity against Fusarium oxysporum f. sp. cubense.</title>
        <authorList>
            <person name="Qi D."/>
        </authorList>
    </citation>
    <scope>NUCLEOTIDE SEQUENCE [LARGE SCALE GENOMIC DNA]</scope>
    <source>
        <strain evidence="6 7">SCA4-21</strain>
    </source>
</reference>
<evidence type="ECO:0000256" key="1">
    <source>
        <dbReference type="ARBA" id="ARBA00006484"/>
    </source>
</evidence>
<dbReference type="SMART" id="SM00822">
    <property type="entry name" value="PKS_KR"/>
    <property type="match status" value="1"/>
</dbReference>
<dbReference type="PRINTS" id="PR00081">
    <property type="entry name" value="GDHRDH"/>
</dbReference>
<dbReference type="InterPro" id="IPR036291">
    <property type="entry name" value="NAD(P)-bd_dom_sf"/>
</dbReference>
<comment type="similarity">
    <text evidence="1">Belongs to the short-chain dehydrogenases/reductases (SDR) family.</text>
</comment>
<feature type="region of interest" description="Disordered" evidence="4">
    <location>
        <begin position="1"/>
        <end position="21"/>
    </location>
</feature>
<dbReference type="PROSITE" id="PS00061">
    <property type="entry name" value="ADH_SHORT"/>
    <property type="match status" value="1"/>
</dbReference>
<keyword evidence="2" id="KW-0560">Oxidoreductase</keyword>
<accession>A0ABY9V072</accession>
<dbReference type="Pfam" id="PF13561">
    <property type="entry name" value="adh_short_C2"/>
    <property type="match status" value="1"/>
</dbReference>
<feature type="domain" description="Ketoreductase" evidence="5">
    <location>
        <begin position="25"/>
        <end position="205"/>
    </location>
</feature>
<dbReference type="PRINTS" id="PR00080">
    <property type="entry name" value="SDRFAMILY"/>
</dbReference>
<protein>
    <submittedName>
        <fullName evidence="6">SDR family NAD(P)-dependent oxidoreductase</fullName>
    </submittedName>
</protein>
<gene>
    <name evidence="6" type="ORF">PS467_23995</name>
</gene>
<evidence type="ECO:0000256" key="4">
    <source>
        <dbReference type="SAM" id="MobiDB-lite"/>
    </source>
</evidence>
<dbReference type="EMBL" id="CP117522">
    <property type="protein sequence ID" value="WNE98168.1"/>
    <property type="molecule type" value="Genomic_DNA"/>
</dbReference>
<keyword evidence="3" id="KW-0520">NAD</keyword>
<evidence type="ECO:0000313" key="6">
    <source>
        <dbReference type="EMBL" id="WNE98168.1"/>
    </source>
</evidence>
<dbReference type="Proteomes" id="UP001305606">
    <property type="component" value="Chromosome"/>
</dbReference>
<proteinExistence type="inferred from homology"/>
<evidence type="ECO:0000313" key="7">
    <source>
        <dbReference type="Proteomes" id="UP001305606"/>
    </source>
</evidence>